<dbReference type="SUPFAM" id="SSF52096">
    <property type="entry name" value="ClpP/crotonase"/>
    <property type="match status" value="1"/>
</dbReference>
<comment type="catalytic activity">
    <reaction evidence="1">
        <text>a (3Z)-enoyl-CoA = a 4-saturated (2E)-enoyl-CoA</text>
        <dbReference type="Rhea" id="RHEA:45900"/>
        <dbReference type="ChEBI" id="CHEBI:85097"/>
        <dbReference type="ChEBI" id="CHEBI:85489"/>
        <dbReference type="EC" id="5.3.3.8"/>
    </reaction>
</comment>
<organism evidence="4 5">
    <name type="scientific">Toxoplasma gondii p89</name>
    <dbReference type="NCBI Taxonomy" id="943119"/>
    <lineage>
        <taxon>Eukaryota</taxon>
        <taxon>Sar</taxon>
        <taxon>Alveolata</taxon>
        <taxon>Apicomplexa</taxon>
        <taxon>Conoidasida</taxon>
        <taxon>Coccidia</taxon>
        <taxon>Eucoccidiorida</taxon>
        <taxon>Eimeriorina</taxon>
        <taxon>Sarcocystidae</taxon>
        <taxon>Toxoplasma</taxon>
    </lineage>
</organism>
<dbReference type="OrthoDB" id="410701at2759"/>
<dbReference type="GO" id="GO:0004300">
    <property type="term" value="F:enoyl-CoA hydratase activity"/>
    <property type="evidence" value="ECO:0007669"/>
    <property type="project" value="UniProtKB-EC"/>
</dbReference>
<dbReference type="Proteomes" id="UP000028828">
    <property type="component" value="Unassembled WGS sequence"/>
</dbReference>
<protein>
    <submittedName>
        <fullName evidence="4">Enoyl-coa hydratase/isomerase family protein</fullName>
        <ecNumber evidence="4">4.2.1.17</ecNumber>
    </submittedName>
</protein>
<gene>
    <name evidence="4" type="ORF">TGP89_242390</name>
</gene>
<comment type="caution">
    <text evidence="4">The sequence shown here is derived from an EMBL/GenBank/DDBJ whole genome shotgun (WGS) entry which is preliminary data.</text>
</comment>
<dbReference type="EMBL" id="AEYI02002255">
    <property type="protein sequence ID" value="KFG28980.1"/>
    <property type="molecule type" value="Genomic_DNA"/>
</dbReference>
<proteinExistence type="predicted"/>
<dbReference type="AlphaFoldDB" id="A0A086JA12"/>
<dbReference type="InterPro" id="IPR001753">
    <property type="entry name" value="Enoyl-CoA_hydra/iso"/>
</dbReference>
<dbReference type="GO" id="GO:0006635">
    <property type="term" value="P:fatty acid beta-oxidation"/>
    <property type="evidence" value="ECO:0007669"/>
    <property type="project" value="TreeGrafter"/>
</dbReference>
<reference evidence="4 5" key="1">
    <citation type="submission" date="2014-03" db="EMBL/GenBank/DDBJ databases">
        <authorList>
            <person name="Sibley D."/>
            <person name="Venepally P."/>
            <person name="Karamycheva S."/>
            <person name="Hadjithomas M."/>
            <person name="Khan A."/>
            <person name="Brunk B."/>
            <person name="Roos D."/>
            <person name="Caler E."/>
            <person name="Lorenzi H."/>
        </authorList>
    </citation>
    <scope>NUCLEOTIDE SEQUENCE [LARGE SCALE GENOMIC DNA]</scope>
    <source>
        <strain evidence="5">p89</strain>
    </source>
</reference>
<name>A0A086JA12_TOXGO</name>
<keyword evidence="4" id="KW-0413">Isomerase</keyword>
<dbReference type="Pfam" id="PF00378">
    <property type="entry name" value="ECH_1"/>
    <property type="match status" value="1"/>
</dbReference>
<dbReference type="FunFam" id="3.90.226.10:FF:000049">
    <property type="entry name" value="Enoyl-CoA delta isomerase 3"/>
    <property type="match status" value="1"/>
</dbReference>
<dbReference type="GO" id="GO:0004165">
    <property type="term" value="F:delta(3)-delta(2)-enoyl-CoA isomerase activity"/>
    <property type="evidence" value="ECO:0007669"/>
    <property type="project" value="UniProtKB-EC"/>
</dbReference>
<accession>A0A086JA12</accession>
<sequence>MGVRSSESTPRLDGPDGDGVFTLHLGRDENRITRSAIAELHRALDQIERSTGPAACVLCSSGKFFCNGLSITELSSESEEFLRSFQQLLKRLLGFPVPLVAAINGHAFGGGAMLACVCDYRVMRKDRGFLCVNEVLIGLPLTPGMCAVIQSKIDRSLWTSTMLRGQRWTGTEALAARIVDNVAVGDAEVLKTARRLAASVAAFGENRVVYGSIKREIYARELRALDEGNGSAAEFIEQMKGNAPAATPKL</sequence>
<dbReference type="InterPro" id="IPR029045">
    <property type="entry name" value="ClpP/crotonase-like_dom_sf"/>
</dbReference>
<comment type="catalytic activity">
    <reaction evidence="2">
        <text>a (3E)-enoyl-CoA = a 4-saturated (2E)-enoyl-CoA</text>
        <dbReference type="Rhea" id="RHEA:45228"/>
        <dbReference type="ChEBI" id="CHEBI:58521"/>
        <dbReference type="ChEBI" id="CHEBI:85097"/>
        <dbReference type="EC" id="5.3.3.8"/>
    </reaction>
</comment>
<evidence type="ECO:0000256" key="3">
    <source>
        <dbReference type="ARBA" id="ARBA00023098"/>
    </source>
</evidence>
<evidence type="ECO:0000313" key="5">
    <source>
        <dbReference type="Proteomes" id="UP000028828"/>
    </source>
</evidence>
<dbReference type="GO" id="GO:0005777">
    <property type="term" value="C:peroxisome"/>
    <property type="evidence" value="ECO:0007669"/>
    <property type="project" value="TreeGrafter"/>
</dbReference>
<evidence type="ECO:0000256" key="2">
    <source>
        <dbReference type="ARBA" id="ARBA00000765"/>
    </source>
</evidence>
<dbReference type="VEuPathDB" id="ToxoDB:TGP89_242390"/>
<dbReference type="Gene3D" id="3.90.226.10">
    <property type="entry name" value="2-enoyl-CoA Hydratase, Chain A, domain 1"/>
    <property type="match status" value="1"/>
</dbReference>
<evidence type="ECO:0000256" key="1">
    <source>
        <dbReference type="ARBA" id="ARBA00000452"/>
    </source>
</evidence>
<dbReference type="PANTHER" id="PTHR11941">
    <property type="entry name" value="ENOYL-COA HYDRATASE-RELATED"/>
    <property type="match status" value="1"/>
</dbReference>
<evidence type="ECO:0000313" key="4">
    <source>
        <dbReference type="EMBL" id="KFG28980.1"/>
    </source>
</evidence>
<keyword evidence="3" id="KW-0443">Lipid metabolism</keyword>
<dbReference type="EC" id="4.2.1.17" evidence="4"/>
<dbReference type="CDD" id="cd06558">
    <property type="entry name" value="crotonase-like"/>
    <property type="match status" value="1"/>
</dbReference>
<dbReference type="PANTHER" id="PTHR11941:SF75">
    <property type="entry name" value="ENOYL-COA HYDRATASE_ISOMERASE FAMILY PROTEIN"/>
    <property type="match status" value="1"/>
</dbReference>
<keyword evidence="4" id="KW-0456">Lyase</keyword>